<dbReference type="OrthoDB" id="9799337at2"/>
<keyword evidence="3" id="KW-0067">ATP-binding</keyword>
<keyword evidence="1" id="KW-0813">Transport</keyword>
<dbReference type="CDD" id="cd03214">
    <property type="entry name" value="ABC_Iron-Siderophores_B12_Hemin"/>
    <property type="match status" value="1"/>
</dbReference>
<dbReference type="PROSITE" id="PS50893">
    <property type="entry name" value="ABC_TRANSPORTER_2"/>
    <property type="match status" value="1"/>
</dbReference>
<dbReference type="eggNOG" id="COG1120">
    <property type="taxonomic scope" value="Bacteria"/>
</dbReference>
<sequence>MKELLEVKNLSVSYQQKVVSDVSMTLHRQEIVGLIGQNGCGKSTLLKGIIGGLVSTQGQVYVSGQDYFAMNIKMRAQNIAMMTQRCEVIEGFTVSEMIELGGYASSRFFDSHIDEERIMQIAKEFQIADLLDEDYTKLSEGQKQLVQLARLTRQNTPVLLLDEPDSALDFENRHHIFQLIQKLIKEQEKTGFIVLHDPLYAFMYCDRILLMKDGRIIDEIIPLQETCEIMTYKMQNLYPQMIIQRDQDYQQFYCLTK</sequence>
<organism evidence="6 7">
    <name type="scientific">Coprobacillus cateniformis</name>
    <dbReference type="NCBI Taxonomy" id="100884"/>
    <lineage>
        <taxon>Bacteria</taxon>
        <taxon>Bacillati</taxon>
        <taxon>Bacillota</taxon>
        <taxon>Erysipelotrichia</taxon>
        <taxon>Erysipelotrichales</taxon>
        <taxon>Coprobacillaceae</taxon>
        <taxon>Coprobacillus</taxon>
    </lineage>
</organism>
<evidence type="ECO:0000256" key="3">
    <source>
        <dbReference type="ARBA" id="ARBA00022840"/>
    </source>
</evidence>
<feature type="domain" description="ABC transporter" evidence="5">
    <location>
        <begin position="2"/>
        <end position="238"/>
    </location>
</feature>
<dbReference type="Proteomes" id="UP000003157">
    <property type="component" value="Unassembled WGS sequence"/>
</dbReference>
<proteinExistence type="predicted"/>
<keyword evidence="7" id="KW-1185">Reference proteome</keyword>
<dbReference type="AlphaFoldDB" id="E7GA34"/>
<dbReference type="PANTHER" id="PTHR42794">
    <property type="entry name" value="HEMIN IMPORT ATP-BINDING PROTEIN HMUV"/>
    <property type="match status" value="1"/>
</dbReference>
<evidence type="ECO:0000256" key="1">
    <source>
        <dbReference type="ARBA" id="ARBA00022448"/>
    </source>
</evidence>
<comment type="caution">
    <text evidence="6">The sequence shown here is derived from an EMBL/GenBank/DDBJ whole genome shotgun (WGS) entry which is preliminary data.</text>
</comment>
<keyword evidence="2" id="KW-0547">Nucleotide-binding</keyword>
<gene>
    <name evidence="6" type="ORF">HMPREF9488_01624</name>
</gene>
<dbReference type="GO" id="GO:0005524">
    <property type="term" value="F:ATP binding"/>
    <property type="evidence" value="ECO:0007669"/>
    <property type="project" value="UniProtKB-KW"/>
</dbReference>
<dbReference type="Pfam" id="PF00005">
    <property type="entry name" value="ABC_tran"/>
    <property type="match status" value="1"/>
</dbReference>
<dbReference type="InterPro" id="IPR003439">
    <property type="entry name" value="ABC_transporter-like_ATP-bd"/>
</dbReference>
<evidence type="ECO:0000313" key="6">
    <source>
        <dbReference type="EMBL" id="EFW05042.1"/>
    </source>
</evidence>
<dbReference type="SMART" id="SM00382">
    <property type="entry name" value="AAA"/>
    <property type="match status" value="1"/>
</dbReference>
<keyword evidence="4" id="KW-1278">Translocase</keyword>
<reference evidence="6 7" key="1">
    <citation type="submission" date="2010-12" db="EMBL/GenBank/DDBJ databases">
        <title>The Genome Sequence of Coprobacillus sp. strain 29_1.</title>
        <authorList>
            <consortium name="The Broad Institute Genome Sequencing Platform"/>
            <person name="Earl A."/>
            <person name="Ward D."/>
            <person name="Feldgarden M."/>
            <person name="Gevers D."/>
            <person name="Daigneault M."/>
            <person name="Sibley C.D."/>
            <person name="White A."/>
            <person name="Strauss J."/>
            <person name="Allen-Vercoe E."/>
            <person name="Young S.K."/>
            <person name="Zeng Q."/>
            <person name="Gargeya S."/>
            <person name="Fitzgerald M."/>
            <person name="Haas B."/>
            <person name="Abouelleil A."/>
            <person name="Alvarado L."/>
            <person name="Arachchi H.M."/>
            <person name="Berlin A."/>
            <person name="Brown A."/>
            <person name="Chapman S.B."/>
            <person name="Chen Z."/>
            <person name="Dunbar C."/>
            <person name="Freedman E."/>
            <person name="Gearin G."/>
            <person name="Gellesch M."/>
            <person name="Goldberg J."/>
            <person name="Griggs A."/>
            <person name="Gujja S."/>
            <person name="Heilman E."/>
            <person name="Heiman D."/>
            <person name="Howarth C."/>
            <person name="Larson L."/>
            <person name="Lui A."/>
            <person name="MacDonald P.J.P."/>
            <person name="Mehta T."/>
            <person name="Montmayeur A."/>
            <person name="Murphy C."/>
            <person name="Neiman D."/>
            <person name="Pearson M."/>
            <person name="Priest M."/>
            <person name="Roberts A."/>
            <person name="Saif S."/>
            <person name="Shea T."/>
            <person name="Shenoy N."/>
            <person name="Sisk P."/>
            <person name="Stolte C."/>
            <person name="Sykes S."/>
            <person name="White J."/>
            <person name="Yandava C."/>
            <person name="Nusbaum C."/>
            <person name="Birren B."/>
        </authorList>
    </citation>
    <scope>NUCLEOTIDE SEQUENCE [LARGE SCALE GENOMIC DNA]</scope>
    <source>
        <strain evidence="6 7">29_1</strain>
    </source>
</reference>
<evidence type="ECO:0000259" key="5">
    <source>
        <dbReference type="PROSITE" id="PS50893"/>
    </source>
</evidence>
<accession>E7GA34</accession>
<name>E7GA34_9FIRM</name>
<dbReference type="SUPFAM" id="SSF52540">
    <property type="entry name" value="P-loop containing nucleoside triphosphate hydrolases"/>
    <property type="match status" value="1"/>
</dbReference>
<evidence type="ECO:0000256" key="4">
    <source>
        <dbReference type="ARBA" id="ARBA00022967"/>
    </source>
</evidence>
<dbReference type="RefSeq" id="WP_008788732.1">
    <property type="nucleotide sequence ID" value="NZ_AKCB01000003.1"/>
</dbReference>
<dbReference type="GO" id="GO:0016887">
    <property type="term" value="F:ATP hydrolysis activity"/>
    <property type="evidence" value="ECO:0007669"/>
    <property type="project" value="InterPro"/>
</dbReference>
<dbReference type="EMBL" id="ADKX01000030">
    <property type="protein sequence ID" value="EFW05042.1"/>
    <property type="molecule type" value="Genomic_DNA"/>
</dbReference>
<dbReference type="GeneID" id="78231224"/>
<dbReference type="PANTHER" id="PTHR42794:SF1">
    <property type="entry name" value="HEMIN IMPORT ATP-BINDING PROTEIN HMUV"/>
    <property type="match status" value="1"/>
</dbReference>
<evidence type="ECO:0000313" key="7">
    <source>
        <dbReference type="Proteomes" id="UP000003157"/>
    </source>
</evidence>
<dbReference type="InterPro" id="IPR027417">
    <property type="entry name" value="P-loop_NTPase"/>
</dbReference>
<dbReference type="InterPro" id="IPR003593">
    <property type="entry name" value="AAA+_ATPase"/>
</dbReference>
<dbReference type="HOGENOM" id="CLU_000604_1_11_9"/>
<protein>
    <recommendedName>
        <fullName evidence="5">ABC transporter domain-containing protein</fullName>
    </recommendedName>
</protein>
<dbReference type="Gene3D" id="3.40.50.300">
    <property type="entry name" value="P-loop containing nucleotide triphosphate hydrolases"/>
    <property type="match status" value="1"/>
</dbReference>
<dbReference type="STRING" id="100884.GCA_000269565_03466"/>
<evidence type="ECO:0000256" key="2">
    <source>
        <dbReference type="ARBA" id="ARBA00022741"/>
    </source>
</evidence>